<evidence type="ECO:0000313" key="2">
    <source>
        <dbReference type="EMBL" id="CAK0837921.1"/>
    </source>
</evidence>
<name>A0ABN9SZK0_9DINO</name>
<feature type="compositionally biased region" description="Polar residues" evidence="1">
    <location>
        <begin position="264"/>
        <end position="274"/>
    </location>
</feature>
<feature type="non-terminal residue" evidence="2">
    <location>
        <position position="1"/>
    </location>
</feature>
<evidence type="ECO:0000256" key="1">
    <source>
        <dbReference type="SAM" id="MobiDB-lite"/>
    </source>
</evidence>
<keyword evidence="3" id="KW-1185">Reference proteome</keyword>
<protein>
    <submittedName>
        <fullName evidence="2">Uncharacterized protein</fullName>
    </submittedName>
</protein>
<feature type="region of interest" description="Disordered" evidence="1">
    <location>
        <begin position="243"/>
        <end position="295"/>
    </location>
</feature>
<accession>A0ABN9SZK0</accession>
<organism evidence="2 3">
    <name type="scientific">Prorocentrum cordatum</name>
    <dbReference type="NCBI Taxonomy" id="2364126"/>
    <lineage>
        <taxon>Eukaryota</taxon>
        <taxon>Sar</taxon>
        <taxon>Alveolata</taxon>
        <taxon>Dinophyceae</taxon>
        <taxon>Prorocentrales</taxon>
        <taxon>Prorocentraceae</taxon>
        <taxon>Prorocentrum</taxon>
    </lineage>
</organism>
<gene>
    <name evidence="2" type="ORF">PCOR1329_LOCUS33996</name>
</gene>
<dbReference type="EMBL" id="CAUYUJ010014185">
    <property type="protein sequence ID" value="CAK0837921.1"/>
    <property type="molecule type" value="Genomic_DNA"/>
</dbReference>
<dbReference type="Proteomes" id="UP001189429">
    <property type="component" value="Unassembled WGS sequence"/>
</dbReference>
<sequence>GGAAAAAAAAAGTAAADAAAARLQSVGQSAQPQETWAQEAELASNPRILEAVARLRAQQERLRLLEQGIVQNMSMHSHSDRIAAARAASTSEYQPQHEHCTPQCSYKCDEPQCDEECHQECESPTCQTRCSSVDLSECRMNCGKQHCAVICPEVTCMEEGCPPCETKCSEPMCMLECPRAQPCHNACEHPKCDWKCKAPSTCPKPTCRMACETPHDCVGSTFKELPPLQQGEMLVQSFAAPANLPSRHDQPAQETALRRRGGTSWKQNQASRQTMRVPVQSLASTAPGQEGVGWQSEQQLVDLPVMVHGGQ</sequence>
<comment type="caution">
    <text evidence="2">The sequence shown here is derived from an EMBL/GenBank/DDBJ whole genome shotgun (WGS) entry which is preliminary data.</text>
</comment>
<reference evidence="2" key="1">
    <citation type="submission" date="2023-10" db="EMBL/GenBank/DDBJ databases">
        <authorList>
            <person name="Chen Y."/>
            <person name="Shah S."/>
            <person name="Dougan E. K."/>
            <person name="Thang M."/>
            <person name="Chan C."/>
        </authorList>
    </citation>
    <scope>NUCLEOTIDE SEQUENCE [LARGE SCALE GENOMIC DNA]</scope>
</reference>
<proteinExistence type="predicted"/>
<evidence type="ECO:0000313" key="3">
    <source>
        <dbReference type="Proteomes" id="UP001189429"/>
    </source>
</evidence>